<evidence type="ECO:0000256" key="1">
    <source>
        <dbReference type="ARBA" id="ARBA00006739"/>
    </source>
</evidence>
<dbReference type="PANTHER" id="PTHR48090">
    <property type="entry name" value="UNDECAPRENYL-PHOSPHATE 4-DEOXY-4-FORMAMIDO-L-ARABINOSE TRANSFERASE-RELATED"/>
    <property type="match status" value="1"/>
</dbReference>
<evidence type="ECO:0000259" key="2">
    <source>
        <dbReference type="Pfam" id="PF00535"/>
    </source>
</evidence>
<dbReference type="Pfam" id="PF00535">
    <property type="entry name" value="Glycos_transf_2"/>
    <property type="match status" value="1"/>
</dbReference>
<feature type="domain" description="Glycosyltransferase 2-like" evidence="2">
    <location>
        <begin position="12"/>
        <end position="80"/>
    </location>
</feature>
<dbReference type="Gene3D" id="3.90.550.10">
    <property type="entry name" value="Spore Coat Polysaccharide Biosynthesis Protein SpsA, Chain A"/>
    <property type="match status" value="1"/>
</dbReference>
<accession>A0A2K2U8Q1</accession>
<dbReference type="InterPro" id="IPR050256">
    <property type="entry name" value="Glycosyltransferase_2"/>
</dbReference>
<reference evidence="4" key="1">
    <citation type="submission" date="2018-01" db="EMBL/GenBank/DDBJ databases">
        <title>Rubneribacter badeniensis gen. nov., sp. nov., and Colonibacter rubneri, gen. nov., sp. nov., WGS of new members of the Eggerthellaceae.</title>
        <authorList>
            <person name="Danylec N."/>
            <person name="Stoll D.A."/>
            <person name="Doetsch A."/>
            <person name="Kulling S.E."/>
            <person name="Huch M."/>
        </authorList>
    </citation>
    <scope>NUCLEOTIDE SEQUENCE [LARGE SCALE GENOMIC DNA]</scope>
    <source>
        <strain evidence="4">ResAG-96</strain>
    </source>
</reference>
<comment type="caution">
    <text evidence="3">The sequence shown here is derived from an EMBL/GenBank/DDBJ whole genome shotgun (WGS) entry which is preliminary data.</text>
</comment>
<dbReference type="EMBL" id="PPEK01000029">
    <property type="protein sequence ID" value="PNV66707.1"/>
    <property type="molecule type" value="Genomic_DNA"/>
</dbReference>
<sequence>MCLGRGGVCTIHWLSFSRNFGKESALLAGLRAASGDYIATMDADLQDPPVLLPQMYDILLECECDNVATYRTNRKGEPRIRSFFARAFYPYKQSF</sequence>
<evidence type="ECO:0000313" key="4">
    <source>
        <dbReference type="Proteomes" id="UP000236197"/>
    </source>
</evidence>
<dbReference type="SUPFAM" id="SSF53448">
    <property type="entry name" value="Nucleotide-diphospho-sugar transferases"/>
    <property type="match status" value="1"/>
</dbReference>
<proteinExistence type="inferred from homology"/>
<dbReference type="PANTHER" id="PTHR48090:SF8">
    <property type="entry name" value="GLYCOSYLTRANSFERASE CSBB-RELATED"/>
    <property type="match status" value="1"/>
</dbReference>
<comment type="similarity">
    <text evidence="1">Belongs to the glycosyltransferase 2 family.</text>
</comment>
<dbReference type="GO" id="GO:0005886">
    <property type="term" value="C:plasma membrane"/>
    <property type="evidence" value="ECO:0007669"/>
    <property type="project" value="TreeGrafter"/>
</dbReference>
<dbReference type="InterPro" id="IPR029044">
    <property type="entry name" value="Nucleotide-diphossugar_trans"/>
</dbReference>
<keyword evidence="4" id="KW-1185">Reference proteome</keyword>
<evidence type="ECO:0000313" key="3">
    <source>
        <dbReference type="EMBL" id="PNV66707.1"/>
    </source>
</evidence>
<gene>
    <name evidence="3" type="ORF">C2L71_11740</name>
</gene>
<organism evidence="3 4">
    <name type="scientific">Enteroscipio rubneri</name>
    <dbReference type="NCBI Taxonomy" id="2070686"/>
    <lineage>
        <taxon>Bacteria</taxon>
        <taxon>Bacillati</taxon>
        <taxon>Actinomycetota</taxon>
        <taxon>Coriobacteriia</taxon>
        <taxon>Eggerthellales</taxon>
        <taxon>Eggerthellaceae</taxon>
        <taxon>Enteroscipio</taxon>
    </lineage>
</organism>
<dbReference type="InterPro" id="IPR001173">
    <property type="entry name" value="Glyco_trans_2-like"/>
</dbReference>
<dbReference type="AlphaFoldDB" id="A0A2K2U8Q1"/>
<dbReference type="Proteomes" id="UP000236197">
    <property type="component" value="Unassembled WGS sequence"/>
</dbReference>
<protein>
    <recommendedName>
        <fullName evidence="2">Glycosyltransferase 2-like domain-containing protein</fullName>
    </recommendedName>
</protein>
<name>A0A2K2U8Q1_9ACTN</name>